<evidence type="ECO:0000256" key="1">
    <source>
        <dbReference type="SAM" id="MobiDB-lite"/>
    </source>
</evidence>
<gene>
    <name evidence="2" type="ORF">AZE42_11820</name>
</gene>
<proteinExistence type="predicted"/>
<evidence type="ECO:0000313" key="3">
    <source>
        <dbReference type="Proteomes" id="UP000183567"/>
    </source>
</evidence>
<dbReference type="OrthoDB" id="2671666at2759"/>
<keyword evidence="3" id="KW-1185">Reference proteome</keyword>
<evidence type="ECO:0000313" key="2">
    <source>
        <dbReference type="EMBL" id="OJA20406.1"/>
    </source>
</evidence>
<dbReference type="AlphaFoldDB" id="A0A1J8QFD3"/>
<sequence length="144" mass="15957">MSSDENTSHADPSRKRKGSALQMGPRKQATSSNPLVLHGRHFGRTVFALCNYPALLTAGILRLEELRDSPIEHYPTDVRREHRVFMELLDSYPGLLDRLANDDDEDIIHVGELIGKGASGARADDTKTLKSAVLEWLVPRGQAV</sequence>
<feature type="non-terminal residue" evidence="2">
    <location>
        <position position="144"/>
    </location>
</feature>
<protein>
    <submittedName>
        <fullName evidence="2">Uncharacterized protein</fullName>
    </submittedName>
</protein>
<accession>A0A1J8QFD3</accession>
<dbReference type="STRING" id="180088.A0A1J8QFD3"/>
<comment type="caution">
    <text evidence="2">The sequence shown here is derived from an EMBL/GenBank/DDBJ whole genome shotgun (WGS) entry which is preliminary data.</text>
</comment>
<feature type="compositionally biased region" description="Basic and acidic residues" evidence="1">
    <location>
        <begin position="1"/>
        <end position="13"/>
    </location>
</feature>
<dbReference type="Proteomes" id="UP000183567">
    <property type="component" value="Unassembled WGS sequence"/>
</dbReference>
<organism evidence="2 3">
    <name type="scientific">Rhizopogon vesiculosus</name>
    <dbReference type="NCBI Taxonomy" id="180088"/>
    <lineage>
        <taxon>Eukaryota</taxon>
        <taxon>Fungi</taxon>
        <taxon>Dikarya</taxon>
        <taxon>Basidiomycota</taxon>
        <taxon>Agaricomycotina</taxon>
        <taxon>Agaricomycetes</taxon>
        <taxon>Agaricomycetidae</taxon>
        <taxon>Boletales</taxon>
        <taxon>Suillineae</taxon>
        <taxon>Rhizopogonaceae</taxon>
        <taxon>Rhizopogon</taxon>
    </lineage>
</organism>
<name>A0A1J8QFD3_9AGAM</name>
<dbReference type="EMBL" id="LVVM01000560">
    <property type="protein sequence ID" value="OJA20406.1"/>
    <property type="molecule type" value="Genomic_DNA"/>
</dbReference>
<reference evidence="2 3" key="1">
    <citation type="submission" date="2016-03" db="EMBL/GenBank/DDBJ databases">
        <title>Comparative genomics of the ectomycorrhizal sister species Rhizopogon vinicolor and Rhizopogon vesiculosus (Basidiomycota: Boletales) reveals a divergence of the mating type B locus.</title>
        <authorList>
            <person name="Mujic A.B."/>
            <person name="Kuo A."/>
            <person name="Tritt A."/>
            <person name="Lipzen A."/>
            <person name="Chen C."/>
            <person name="Johnson J."/>
            <person name="Sharma A."/>
            <person name="Barry K."/>
            <person name="Grigoriev I.V."/>
            <person name="Spatafora J.W."/>
        </authorList>
    </citation>
    <scope>NUCLEOTIDE SEQUENCE [LARGE SCALE GENOMIC DNA]</scope>
    <source>
        <strain evidence="2 3">AM-OR11-056</strain>
    </source>
</reference>
<feature type="region of interest" description="Disordered" evidence="1">
    <location>
        <begin position="1"/>
        <end position="33"/>
    </location>
</feature>